<evidence type="ECO:0000313" key="3">
    <source>
        <dbReference type="Proteomes" id="UP000273119"/>
    </source>
</evidence>
<evidence type="ECO:0000256" key="1">
    <source>
        <dbReference type="SAM" id="Phobius"/>
    </source>
</evidence>
<keyword evidence="1" id="KW-0812">Transmembrane</keyword>
<sequence>MFRNGATRWGLLIGLVAGLVIAFGSFWQFLVVLLLTVIGAAVGWVLENRVDLGEFLASRRR</sequence>
<protein>
    <submittedName>
        <fullName evidence="2">DUF2273 domain-containing protein</fullName>
    </submittedName>
</protein>
<organism evidence="2 3">
    <name type="scientific">Galactobacter caseinivorans</name>
    <dbReference type="NCBI Taxonomy" id="2676123"/>
    <lineage>
        <taxon>Bacteria</taxon>
        <taxon>Bacillati</taxon>
        <taxon>Actinomycetota</taxon>
        <taxon>Actinomycetes</taxon>
        <taxon>Micrococcales</taxon>
        <taxon>Micrococcaceae</taxon>
        <taxon>Galactobacter</taxon>
    </lineage>
</organism>
<keyword evidence="1" id="KW-1133">Transmembrane helix</keyword>
<dbReference type="AlphaFoldDB" id="A0A496PHS9"/>
<reference evidence="2 3" key="1">
    <citation type="submission" date="2018-07" db="EMBL/GenBank/DDBJ databases">
        <title>Arthrobacter sp. nov., isolated from raw cow's milk with high bacterial count.</title>
        <authorList>
            <person name="Hahne J."/>
            <person name="Isele D."/>
            <person name="Lipski A."/>
        </authorList>
    </citation>
    <scope>NUCLEOTIDE SEQUENCE [LARGE SCALE GENOMIC DNA]</scope>
    <source>
        <strain evidence="2 3">JZ R-183</strain>
    </source>
</reference>
<dbReference type="EMBL" id="QQXL01000006">
    <property type="protein sequence ID" value="RKW70029.1"/>
    <property type="molecule type" value="Genomic_DNA"/>
</dbReference>
<comment type="caution">
    <text evidence="2">The sequence shown here is derived from an EMBL/GenBank/DDBJ whole genome shotgun (WGS) entry which is preliminary data.</text>
</comment>
<gene>
    <name evidence="2" type="ORF">DWQ67_10670</name>
</gene>
<feature type="transmembrane region" description="Helical" evidence="1">
    <location>
        <begin position="12"/>
        <end position="45"/>
    </location>
</feature>
<keyword evidence="1" id="KW-0472">Membrane</keyword>
<accession>A0A496PHS9</accession>
<dbReference type="Proteomes" id="UP000273119">
    <property type="component" value="Unassembled WGS sequence"/>
</dbReference>
<keyword evidence="3" id="KW-1185">Reference proteome</keyword>
<evidence type="ECO:0000313" key="2">
    <source>
        <dbReference type="EMBL" id="RKW70029.1"/>
    </source>
</evidence>
<name>A0A496PHS9_9MICC</name>
<proteinExistence type="predicted"/>